<accession>A0A284RE44</accession>
<protein>
    <submittedName>
        <fullName evidence="2">Uncharacterized protein</fullName>
    </submittedName>
</protein>
<feature type="compositionally biased region" description="Basic residues" evidence="1">
    <location>
        <begin position="32"/>
        <end position="43"/>
    </location>
</feature>
<evidence type="ECO:0000256" key="1">
    <source>
        <dbReference type="SAM" id="MobiDB-lite"/>
    </source>
</evidence>
<name>A0A284RE44_ARMOS</name>
<dbReference type="AlphaFoldDB" id="A0A284RE44"/>
<reference evidence="3" key="1">
    <citation type="journal article" date="2017" name="Nat. Ecol. Evol.">
        <title>Genome expansion and lineage-specific genetic innovations in the forest pathogenic fungi Armillaria.</title>
        <authorList>
            <person name="Sipos G."/>
            <person name="Prasanna A.N."/>
            <person name="Walter M.C."/>
            <person name="O'Connor E."/>
            <person name="Balint B."/>
            <person name="Krizsan K."/>
            <person name="Kiss B."/>
            <person name="Hess J."/>
            <person name="Varga T."/>
            <person name="Slot J."/>
            <person name="Riley R."/>
            <person name="Boka B."/>
            <person name="Rigling D."/>
            <person name="Barry K."/>
            <person name="Lee J."/>
            <person name="Mihaltcheva S."/>
            <person name="LaButti K."/>
            <person name="Lipzen A."/>
            <person name="Waldron R."/>
            <person name="Moloney N.M."/>
            <person name="Sperisen C."/>
            <person name="Kredics L."/>
            <person name="Vagvoelgyi C."/>
            <person name="Patrignani A."/>
            <person name="Fitzpatrick D."/>
            <person name="Nagy I."/>
            <person name="Doyle S."/>
            <person name="Anderson J.B."/>
            <person name="Grigoriev I.V."/>
            <person name="Gueldener U."/>
            <person name="Muensterkoetter M."/>
            <person name="Nagy L.G."/>
        </authorList>
    </citation>
    <scope>NUCLEOTIDE SEQUENCE [LARGE SCALE GENOMIC DNA]</scope>
    <source>
        <strain evidence="3">C18/9</strain>
    </source>
</reference>
<sequence length="117" mass="13046">MKPAPLPAASKAASKAKKVKITNQAPQASSKKLSKKLLSKKPTKQLPVQPRPVSHKPTNRSRKVISSDDEDMMDTQHQQPAVAEDEREDNSKGNENAEDQDLESPRLGKRCTYDCYF</sequence>
<evidence type="ECO:0000313" key="2">
    <source>
        <dbReference type="EMBL" id="SJL07029.1"/>
    </source>
</evidence>
<evidence type="ECO:0000313" key="3">
    <source>
        <dbReference type="Proteomes" id="UP000219338"/>
    </source>
</evidence>
<proteinExistence type="predicted"/>
<dbReference type="Proteomes" id="UP000219338">
    <property type="component" value="Unassembled WGS sequence"/>
</dbReference>
<feature type="region of interest" description="Disordered" evidence="1">
    <location>
        <begin position="1"/>
        <end position="105"/>
    </location>
</feature>
<gene>
    <name evidence="2" type="ORF">ARMOST_10372</name>
</gene>
<dbReference type="EMBL" id="FUEG01000007">
    <property type="protein sequence ID" value="SJL07029.1"/>
    <property type="molecule type" value="Genomic_DNA"/>
</dbReference>
<keyword evidence="3" id="KW-1185">Reference proteome</keyword>
<feature type="compositionally biased region" description="Basic residues" evidence="1">
    <location>
        <begin position="53"/>
        <end position="63"/>
    </location>
</feature>
<organism evidence="2 3">
    <name type="scientific">Armillaria ostoyae</name>
    <name type="common">Armillaria root rot fungus</name>
    <dbReference type="NCBI Taxonomy" id="47428"/>
    <lineage>
        <taxon>Eukaryota</taxon>
        <taxon>Fungi</taxon>
        <taxon>Dikarya</taxon>
        <taxon>Basidiomycota</taxon>
        <taxon>Agaricomycotina</taxon>
        <taxon>Agaricomycetes</taxon>
        <taxon>Agaricomycetidae</taxon>
        <taxon>Agaricales</taxon>
        <taxon>Marasmiineae</taxon>
        <taxon>Physalacriaceae</taxon>
        <taxon>Armillaria</taxon>
    </lineage>
</organism>